<dbReference type="Proteomes" id="UP000217005">
    <property type="component" value="Unassembled WGS sequence"/>
</dbReference>
<dbReference type="OrthoDB" id="9775333at2"/>
<evidence type="ECO:0000313" key="1">
    <source>
        <dbReference type="EMBL" id="OZI35318.1"/>
    </source>
</evidence>
<organism evidence="1 2">
    <name type="scientific">Bordetella genomosp. 1</name>
    <dbReference type="NCBI Taxonomy" id="1395607"/>
    <lineage>
        <taxon>Bacteria</taxon>
        <taxon>Pseudomonadati</taxon>
        <taxon>Pseudomonadota</taxon>
        <taxon>Betaproteobacteria</taxon>
        <taxon>Burkholderiales</taxon>
        <taxon>Alcaligenaceae</taxon>
        <taxon>Bordetella</taxon>
    </lineage>
</organism>
<evidence type="ECO:0000313" key="2">
    <source>
        <dbReference type="Proteomes" id="UP000217005"/>
    </source>
</evidence>
<dbReference type="Pfam" id="PF05936">
    <property type="entry name" value="T6SS_VasE"/>
    <property type="match status" value="1"/>
</dbReference>
<dbReference type="InterPro" id="IPR010263">
    <property type="entry name" value="T6SS_TssK"/>
</dbReference>
<dbReference type="NCBIfam" id="TIGR03353">
    <property type="entry name" value="VI_chp_4"/>
    <property type="match status" value="1"/>
</dbReference>
<comment type="caution">
    <text evidence="1">The sequence shown here is derived from an EMBL/GenBank/DDBJ whole genome shotgun (WGS) entry which is preliminary data.</text>
</comment>
<dbReference type="EMBL" id="NEVL01000003">
    <property type="protein sequence ID" value="OZI35318.1"/>
    <property type="molecule type" value="Genomic_DNA"/>
</dbReference>
<dbReference type="AlphaFoldDB" id="A0A261SD33"/>
<accession>A0A261SD33</accession>
<sequence length="442" mass="49842">MAAYDKVVWSEGMFLRPQHFQQFERYLDQTGRLRAPQSYGWGFHELEIDDDALAIGKLVLRQAQGVLPDGTPFVFRHVDDAPPALEVPAGLRDARIVLALPRLRAGSADVVYEDSDKTLARWLVHEEEVADSGAVGLEPALMQLGRPRLRLMPESELGDDWVALPVARVLERRADHRVVLDAHYIAPWLASGRHEVLAGYVDELYGLLTARAESMHQRLAEPGRGGVSEVADFLLLETVNRYTGALWHARQTPAQHPERLFHDWLMLACDLSTYTTAERRPRVLPEYRHDDLRESFEPLMQELRRSLSVVLEQHAIPIPLHDRGQGVRVAQIPDAELLRSAAFVLAVHAEMPSQTLSTRFPAQVKIGPVDRIRDLVHLQLPGVTVRALPVAPRQIPYNAGHVYFELDKGGDFWKQLERSGAMALHLAGEFPGLSMEFWALRD</sequence>
<proteinExistence type="predicted"/>
<protein>
    <submittedName>
        <fullName evidence="1">Type VI secretion system-associated protein</fullName>
    </submittedName>
</protein>
<dbReference type="PANTHER" id="PTHR35566:SF1">
    <property type="entry name" value="TYPE VI SECRETION SYSTEM BASEPLATE COMPONENT TSSK1"/>
    <property type="match status" value="1"/>
</dbReference>
<dbReference type="RefSeq" id="WP_094826127.1">
    <property type="nucleotide sequence ID" value="NZ_NEVL01000003.1"/>
</dbReference>
<name>A0A261SD33_9BORD</name>
<gene>
    <name evidence="1" type="ORF">CEG14_09460</name>
</gene>
<dbReference type="PANTHER" id="PTHR35566">
    <property type="entry name" value="BLR3599 PROTEIN"/>
    <property type="match status" value="1"/>
</dbReference>
<reference evidence="1 2" key="1">
    <citation type="submission" date="2017-05" db="EMBL/GenBank/DDBJ databases">
        <title>Complete and WGS of Bordetella genogroups.</title>
        <authorList>
            <person name="Spilker T."/>
            <person name="LiPuma J."/>
        </authorList>
    </citation>
    <scope>NUCLEOTIDE SEQUENCE [LARGE SCALE GENOMIC DNA]</scope>
    <source>
        <strain evidence="1 2">AU17610</strain>
    </source>
</reference>